<evidence type="ECO:0008006" key="3">
    <source>
        <dbReference type="Google" id="ProtNLM"/>
    </source>
</evidence>
<organism evidence="2">
    <name type="scientific">Intestinibacter bartlettii</name>
    <dbReference type="NCBI Taxonomy" id="261299"/>
    <lineage>
        <taxon>Bacteria</taxon>
        <taxon>Bacillati</taxon>
        <taxon>Bacillota</taxon>
        <taxon>Clostridia</taxon>
        <taxon>Peptostreptococcales</taxon>
        <taxon>Peptostreptococcaceae</taxon>
        <taxon>Intestinibacter</taxon>
    </lineage>
</organism>
<keyword evidence="1" id="KW-1133">Transmembrane helix</keyword>
<proteinExistence type="predicted"/>
<feature type="transmembrane region" description="Helical" evidence="1">
    <location>
        <begin position="179"/>
        <end position="202"/>
    </location>
</feature>
<feature type="transmembrane region" description="Helical" evidence="1">
    <location>
        <begin position="96"/>
        <end position="115"/>
    </location>
</feature>
<dbReference type="EMBL" id="CACRUE010000026">
    <property type="protein sequence ID" value="VYU12614.1"/>
    <property type="molecule type" value="Genomic_DNA"/>
</dbReference>
<dbReference type="NCBIfam" id="TIGR01906">
    <property type="entry name" value="integ_TIGR01906"/>
    <property type="match status" value="1"/>
</dbReference>
<evidence type="ECO:0000256" key="1">
    <source>
        <dbReference type="SAM" id="Phobius"/>
    </source>
</evidence>
<dbReference type="RefSeq" id="WP_156530887.1">
    <property type="nucleotide sequence ID" value="NZ_CACRUE010000026.1"/>
</dbReference>
<evidence type="ECO:0000313" key="2">
    <source>
        <dbReference type="EMBL" id="VYU12614.1"/>
    </source>
</evidence>
<feature type="transmembrane region" description="Helical" evidence="1">
    <location>
        <begin position="7"/>
        <end position="28"/>
    </location>
</feature>
<dbReference type="InterPro" id="IPR010178">
    <property type="entry name" value="Lit"/>
</dbReference>
<accession>A0A6N3CB80</accession>
<gene>
    <name evidence="2" type="ORF">IBLFYP30_01800</name>
</gene>
<reference evidence="2" key="1">
    <citation type="submission" date="2019-11" db="EMBL/GenBank/DDBJ databases">
        <authorList>
            <person name="Feng L."/>
        </authorList>
    </citation>
    <scope>NUCLEOTIDE SEQUENCE</scope>
    <source>
        <strain evidence="2">IbartlettiiLFYP30</strain>
    </source>
</reference>
<keyword evidence="1" id="KW-0812">Transmembrane</keyword>
<feature type="transmembrane region" description="Helical" evidence="1">
    <location>
        <begin position="127"/>
        <end position="152"/>
    </location>
</feature>
<name>A0A6N3CB80_9FIRM</name>
<sequence>MKKFLNAILAICLALFVIGSSVIITMNIKSIYYKDIDKLNIESMSNLSREDIIENYDYLIDYNLSWKADKFELPSLPSSHNGKIHFEEVRDIFQNVKILTIITGIISIIGGIIQIRKKEFKFLRNSSILIIVMPVLLAIPIAINFNACFIMFHKIMFSNDYWIFNPEIDPVINMLPETFFMHMGVAILAIMLICSIVLQLIYRKLKTINYDNLK</sequence>
<dbReference type="AlphaFoldDB" id="A0A6N3CB80"/>
<dbReference type="Pfam" id="PF07314">
    <property type="entry name" value="Lit"/>
    <property type="match status" value="1"/>
</dbReference>
<protein>
    <recommendedName>
        <fullName evidence="3">TIGR01906 family protein</fullName>
    </recommendedName>
</protein>
<keyword evidence="1" id="KW-0472">Membrane</keyword>